<evidence type="ECO:0000313" key="1">
    <source>
        <dbReference type="EMBL" id="TLG72966.1"/>
    </source>
</evidence>
<keyword evidence="2" id="KW-1185">Reference proteome</keyword>
<reference evidence="1 2" key="1">
    <citation type="submission" date="2019-05" db="EMBL/GenBank/DDBJ databases">
        <title>Culicoidintestinum kansasii gen. nov., sp. nov. from the gastrointestinal tract of the biting midge, Culicoides sonorensis.</title>
        <authorList>
            <person name="Neupane S."/>
            <person name="Ghosh A."/>
            <person name="Gunther S."/>
            <person name="Martin K."/>
            <person name="Zurek L."/>
        </authorList>
    </citation>
    <scope>NUCLEOTIDE SEQUENCE [LARGE SCALE GENOMIC DNA]</scope>
    <source>
        <strain evidence="1 2">CS-1</strain>
    </source>
</reference>
<dbReference type="RefSeq" id="WP_138191192.1">
    <property type="nucleotide sequence ID" value="NZ_VBWP01000006.1"/>
</dbReference>
<sequence>MAKEDLSNVKEIVESATETVENVPGKIHVDFDNIRAHLDTFNETYQTSFTATTPAHEIQEYFTNYYVELIQRVMYKKTNPQRAFNHHFDGYAEIEI</sequence>
<comment type="caution">
    <text evidence="1">The sequence shown here is derived from an EMBL/GenBank/DDBJ whole genome shotgun (WGS) entry which is preliminary data.</text>
</comment>
<accession>A0A5R8QAN1</accession>
<protein>
    <submittedName>
        <fullName evidence="1">Uncharacterized protein</fullName>
    </submittedName>
</protein>
<name>A0A5R8QAN1_9FIRM</name>
<organism evidence="1 2">
    <name type="scientific">Culicoidibacter larvae</name>
    <dbReference type="NCBI Taxonomy" id="2579976"/>
    <lineage>
        <taxon>Bacteria</taxon>
        <taxon>Bacillati</taxon>
        <taxon>Bacillota</taxon>
        <taxon>Culicoidibacteria</taxon>
        <taxon>Culicoidibacterales</taxon>
        <taxon>Culicoidibacteraceae</taxon>
        <taxon>Culicoidibacter</taxon>
    </lineage>
</organism>
<dbReference type="InParanoid" id="A0A5R8QAN1"/>
<gene>
    <name evidence="1" type="ORF">FEZ08_07935</name>
</gene>
<evidence type="ECO:0000313" key="2">
    <source>
        <dbReference type="Proteomes" id="UP000306912"/>
    </source>
</evidence>
<dbReference type="AlphaFoldDB" id="A0A5R8QAN1"/>
<proteinExistence type="predicted"/>
<dbReference type="EMBL" id="VBWP01000006">
    <property type="protein sequence ID" value="TLG72966.1"/>
    <property type="molecule type" value="Genomic_DNA"/>
</dbReference>
<dbReference type="Proteomes" id="UP000306912">
    <property type="component" value="Unassembled WGS sequence"/>
</dbReference>